<dbReference type="Gene3D" id="2.130.10.10">
    <property type="entry name" value="YVTN repeat-like/Quinoprotein amine dehydrogenase"/>
    <property type="match status" value="1"/>
</dbReference>
<organism evidence="2 3">
    <name type="scientific">Pilimelia anulata</name>
    <dbReference type="NCBI Taxonomy" id="53371"/>
    <lineage>
        <taxon>Bacteria</taxon>
        <taxon>Bacillati</taxon>
        <taxon>Actinomycetota</taxon>
        <taxon>Actinomycetes</taxon>
        <taxon>Micromonosporales</taxon>
        <taxon>Micromonosporaceae</taxon>
        <taxon>Pilimelia</taxon>
    </lineage>
</organism>
<reference evidence="2" key="2">
    <citation type="submission" date="2020-09" db="EMBL/GenBank/DDBJ databases">
        <authorList>
            <person name="Sun Q."/>
            <person name="Ohkuma M."/>
        </authorList>
    </citation>
    <scope>NUCLEOTIDE SEQUENCE</scope>
    <source>
        <strain evidence="2">JCM 3090</strain>
    </source>
</reference>
<dbReference type="EMBL" id="BMQB01000013">
    <property type="protein sequence ID" value="GGK08953.1"/>
    <property type="molecule type" value="Genomic_DNA"/>
</dbReference>
<evidence type="ECO:0000256" key="1">
    <source>
        <dbReference type="SAM" id="SignalP"/>
    </source>
</evidence>
<feature type="chain" id="PRO_5035251990" evidence="1">
    <location>
        <begin position="31"/>
        <end position="660"/>
    </location>
</feature>
<name>A0A8J3BBR2_9ACTN</name>
<evidence type="ECO:0000313" key="2">
    <source>
        <dbReference type="EMBL" id="GGK08953.1"/>
    </source>
</evidence>
<feature type="signal peptide" evidence="1">
    <location>
        <begin position="1"/>
        <end position="30"/>
    </location>
</feature>
<sequence length="660" mass="68268">MIRAIRRRAASAAAVLLGAAVLAVPAPAPADPGPPPDTHALATVPSTLTPNVKDGAVNAIAEVGDAVVAGGTFGTVRDPGGADVARPYLFAFARKTGRLLAGFAPKLDGEVRAVLAGPVAGTVYVAGRFGTVNGTARGRVALLRVSDGALVAEFAPPAFDAQVKDLALAGGRLLVGGGFASAGSAARPGLASLHARTGALDGYLTTALTERHGTGDHPAPIGAENLAVSPDGGQLVVIGNFRRAGGAAHDQIVRLDLGPKAATIRDWHTADFTPQCAVAFDHYVRDVAFAPDGAYFVVVTTGAAFPGTLCDTVSRWETAATGADRKPTWVDASGGDTFLSVAVGRSSVFVGGHFRWLNNPNGRDDARSGAVGRAGIAALDPASGLPQAWNGGRNPRGYGADELLLTRDGLWVGSDTEYFGDREHYRGRIGFLPFGATAPHPRTVAGLPGRVYQFGAASQVRAYDGNKAVGKPAAIPGITVDWRRARGAFWVGGTLFHGEGGKLYRRTFDGSKLGAAVPVDPYHDPKWDKVLTGSKPDEQQTYAGVTTTFHTQLAFVTGAFYAGGRLYYTLAGKAGLYWRWFDPDSGTVGAQESAVAGVGGLTDSAAVFVAGGSFYTVNDTTGDLARQGWSGTAPTGRPAVVSGPELDRVDWRSPQTFVGP</sequence>
<reference evidence="2" key="1">
    <citation type="journal article" date="2014" name="Int. J. Syst. Evol. Microbiol.">
        <title>Complete genome sequence of Corynebacterium casei LMG S-19264T (=DSM 44701T), isolated from a smear-ripened cheese.</title>
        <authorList>
            <consortium name="US DOE Joint Genome Institute (JGI-PGF)"/>
            <person name="Walter F."/>
            <person name="Albersmeier A."/>
            <person name="Kalinowski J."/>
            <person name="Ruckert C."/>
        </authorList>
    </citation>
    <scope>NUCLEOTIDE SEQUENCE</scope>
    <source>
        <strain evidence="2">JCM 3090</strain>
    </source>
</reference>
<keyword evidence="3" id="KW-1185">Reference proteome</keyword>
<evidence type="ECO:0000313" key="3">
    <source>
        <dbReference type="Proteomes" id="UP000649739"/>
    </source>
</evidence>
<dbReference type="Proteomes" id="UP000649739">
    <property type="component" value="Unassembled WGS sequence"/>
</dbReference>
<dbReference type="RefSeq" id="WP_189172077.1">
    <property type="nucleotide sequence ID" value="NZ_BMQB01000013.1"/>
</dbReference>
<proteinExistence type="predicted"/>
<protein>
    <submittedName>
        <fullName evidence="2">Uncharacterized protein</fullName>
    </submittedName>
</protein>
<gene>
    <name evidence="2" type="ORF">GCM10010123_43540</name>
</gene>
<accession>A0A8J3BBR2</accession>
<keyword evidence="1" id="KW-0732">Signal</keyword>
<comment type="caution">
    <text evidence="2">The sequence shown here is derived from an EMBL/GenBank/DDBJ whole genome shotgun (WGS) entry which is preliminary data.</text>
</comment>
<dbReference type="InterPro" id="IPR015943">
    <property type="entry name" value="WD40/YVTN_repeat-like_dom_sf"/>
</dbReference>
<dbReference type="AlphaFoldDB" id="A0A8J3BBR2"/>
<dbReference type="SUPFAM" id="SSF50998">
    <property type="entry name" value="Quinoprotein alcohol dehydrogenase-like"/>
    <property type="match status" value="1"/>
</dbReference>
<dbReference type="InterPro" id="IPR011047">
    <property type="entry name" value="Quinoprotein_ADH-like_sf"/>
</dbReference>